<dbReference type="EMBL" id="FMTT01000041">
    <property type="protein sequence ID" value="SCW75674.1"/>
    <property type="molecule type" value="Genomic_DNA"/>
</dbReference>
<keyword evidence="13" id="KW-1185">Reference proteome</keyword>
<protein>
    <submittedName>
        <fullName evidence="12">ATP-dependent helicase Lhr and Lhr-like helicase</fullName>
    </submittedName>
</protein>
<feature type="domain" description="Helicase ATP-binding" evidence="10">
    <location>
        <begin position="32"/>
        <end position="226"/>
    </location>
</feature>
<dbReference type="Pfam" id="PF00270">
    <property type="entry name" value="DEAD"/>
    <property type="match status" value="1"/>
</dbReference>
<dbReference type="Pfam" id="PF23234">
    <property type="entry name" value="WHD_4th_Lhr"/>
    <property type="match status" value="1"/>
</dbReference>
<dbReference type="InterPro" id="IPR013701">
    <property type="entry name" value="Lhr-like_DEAD/DEAH_assoc"/>
</dbReference>
<feature type="domain" description="Helicase C-terminal" evidence="11">
    <location>
        <begin position="311"/>
        <end position="462"/>
    </location>
</feature>
<dbReference type="InterPro" id="IPR001650">
    <property type="entry name" value="Helicase_C-like"/>
</dbReference>
<evidence type="ECO:0000259" key="10">
    <source>
        <dbReference type="PROSITE" id="PS51192"/>
    </source>
</evidence>
<dbReference type="CDD" id="cd17922">
    <property type="entry name" value="DEXHc_LHR-like"/>
    <property type="match status" value="1"/>
</dbReference>
<dbReference type="InterPro" id="IPR055367">
    <property type="entry name" value="WH4_Lhr"/>
</dbReference>
<dbReference type="SMART" id="SM00487">
    <property type="entry name" value="DEXDc"/>
    <property type="match status" value="1"/>
</dbReference>
<proteinExistence type="predicted"/>
<keyword evidence="3" id="KW-0378">Hydrolase</keyword>
<evidence type="ECO:0000256" key="7">
    <source>
        <dbReference type="ARBA" id="ARBA00023204"/>
    </source>
</evidence>
<dbReference type="InterPro" id="IPR027417">
    <property type="entry name" value="P-loop_NTPase"/>
</dbReference>
<keyword evidence="5" id="KW-0067">ATP-binding</keyword>
<dbReference type="Pfam" id="PF08494">
    <property type="entry name" value="DEAD_assoc"/>
    <property type="match status" value="1"/>
</dbReference>
<dbReference type="Pfam" id="PF19306">
    <property type="entry name" value="WHD_Lhr"/>
    <property type="match status" value="1"/>
</dbReference>
<evidence type="ECO:0000256" key="1">
    <source>
        <dbReference type="ARBA" id="ARBA00022741"/>
    </source>
</evidence>
<sequence>MDAESPIGFHPLLAAWFGQTFGEPTEVQLRAWESIGSGAHTLIAAPTGSGKTLAALLPCLDRIVTGKAADGPVRGVKLLYVTPLKALNNDIHHHVVGFIDQLERTAAETGLPWPGLTVGIRTGDTTQSTRASMLRQPPDVLVTTPESLYILLTSPKGRDMLRTVRHVIVDEIHDLAEGARGLHLSVTLERLVAWCGRSPQRIGVSATQKPIERVARFLGGWEPVETGDANGGAGAEDSGSDKAQAGKAAGSDDSGAGMAVEAGNETMADVPMRPRPVNIVESRMHKALQLVVTMPEQTFITQDKQEAVWGPVTERLVKLMDGSRSVLIFTNNRRLCERLTLRLNDHVGYEMARSHHGSVSREQRLEVERALKAGELRCLVATSSLELGIDVGHIDLVVQIDSPKSAAAGIQRIGRAGHSVGGISRGVILARSRGQLPECAVLARRVLERDIEEIRIPVQSLDVLCQQIAAMVAGSDWTIDELARVLAGSYGYRDFPRGRLLDVLQVLSGYYPFVRPLLDWNRDTGVLSRRGVTAMAAIMGAGTIPQSSAYPVHHADSRVHIGELDEEYIHESRVGDVFQLGTSSWKIQSIKNDRVYVVEAGNRFSEIPFWRGEGQGRTFELSQDIGRFMDKLERRLEREEPHSTMDWLIRDYGLDAGAAGELIALVRSQKAVSAVPTHRRIVIERFRDELKQWHVIVHSTFGRTFNRTWLLALRQHGEERLPVRLFANAKDNGIHFVLSGADEGMAASFVAMLRGVTSVRLEALLREAVPSSPQFGAAFRRLAETSLLLSRSFTRTPAWKKRLRSEELLRESLPYAERFPFLGEAMRIYLQEELDMPRVREALEQIEAGSLEVNVRESLFPSPLAAAFLTEFMGAQIYESDAVGKDIQLQLLGLERAQAGRLFGESPVLEAGQPDRGAAEEEPWPAFAPLEQPETLLRLLKQRGDRSAAELARLAAGSGADEAQQQAEGGSGPGSAAPAGAKTQAEEIGRLLRRLEEEGRVRRIEIGGEKRWICSDEADTYARFADDPLAVRFVLTRYMEHRASFTAEELAARYGAALPLVDDLVGQWAADGTIEPVLGGNEAGPRTWVSRETAERRIRIAERALREQAEPVDPVRYCRFLMAAQHVLPGSRLSGEEGLRDVIGKLQGWFLPLPEWEASVFPLRLTDYRKETLDRLCAAGEVIWIGRKEAGEKEGRVAFLLAEAKELYAPLLKRGAASKHEPLLELLRCKGASFLSALSRETGSVPSELTANLIELAWEGLVSNDQFAPLRMNGSGRKTAAKSAAKFQSGLGRWYALETLAEVQPGGGDSLGAWVKQALDGSALLTRDLAGTLLPWSWDDVYGSLKQLELWGMLTRGFWVQNIVAMQFAAPETVGRLREADWEAGGGETVLLPAADPANPFGLTVKWPAVPGVAFARKAGNDLVFRGGSWVLWCENNGRRMHTLHGLADTPEEAWLAEEERLQTLRAVLQSYLKKPGVRKVVIDTWNGEPVLDTPAAGTLRQLGAEADRASLVLWPSSLR</sequence>
<feature type="compositionally biased region" description="Low complexity" evidence="9">
    <location>
        <begin position="241"/>
        <end position="257"/>
    </location>
</feature>
<evidence type="ECO:0000256" key="8">
    <source>
        <dbReference type="ARBA" id="ARBA00023235"/>
    </source>
</evidence>
<keyword evidence="2" id="KW-0227">DNA damage</keyword>
<keyword evidence="7" id="KW-0234">DNA repair</keyword>
<dbReference type="PROSITE" id="PS51194">
    <property type="entry name" value="HELICASE_CTER"/>
    <property type="match status" value="1"/>
</dbReference>
<dbReference type="GO" id="GO:0016887">
    <property type="term" value="F:ATP hydrolysis activity"/>
    <property type="evidence" value="ECO:0007669"/>
    <property type="project" value="TreeGrafter"/>
</dbReference>
<dbReference type="GO" id="GO:0004386">
    <property type="term" value="F:helicase activity"/>
    <property type="evidence" value="ECO:0007669"/>
    <property type="project" value="UniProtKB-KW"/>
</dbReference>
<dbReference type="InterPro" id="IPR045628">
    <property type="entry name" value="Lhr_WH_dom"/>
</dbReference>
<dbReference type="RefSeq" id="WP_090675180.1">
    <property type="nucleotide sequence ID" value="NZ_FMTT01000041.1"/>
</dbReference>
<accession>A0A1G4T2M4</accession>
<dbReference type="Gene3D" id="3.40.50.300">
    <property type="entry name" value="P-loop containing nucleotide triphosphate hydrolases"/>
    <property type="match status" value="2"/>
</dbReference>
<feature type="compositionally biased region" description="Low complexity" evidence="9">
    <location>
        <begin position="955"/>
        <end position="981"/>
    </location>
</feature>
<dbReference type="OrthoDB" id="9774462at2"/>
<reference evidence="13" key="1">
    <citation type="submission" date="2016-10" db="EMBL/GenBank/DDBJ databases">
        <authorList>
            <person name="Varghese N."/>
            <person name="Submissions S."/>
        </authorList>
    </citation>
    <scope>NUCLEOTIDE SEQUENCE [LARGE SCALE GENOMIC DNA]</scope>
    <source>
        <strain evidence="13">CGMCC 1.8946</strain>
    </source>
</reference>
<keyword evidence="4 12" id="KW-0347">Helicase</keyword>
<dbReference type="GO" id="GO:0003677">
    <property type="term" value="F:DNA binding"/>
    <property type="evidence" value="ECO:0007669"/>
    <property type="project" value="UniProtKB-KW"/>
</dbReference>
<evidence type="ECO:0000256" key="4">
    <source>
        <dbReference type="ARBA" id="ARBA00022806"/>
    </source>
</evidence>
<dbReference type="InterPro" id="IPR011545">
    <property type="entry name" value="DEAD/DEAH_box_helicase_dom"/>
</dbReference>
<dbReference type="GO" id="GO:0005524">
    <property type="term" value="F:ATP binding"/>
    <property type="evidence" value="ECO:0007669"/>
    <property type="project" value="UniProtKB-KW"/>
</dbReference>
<dbReference type="STRING" id="624147.SAMN04487970_104113"/>
<keyword evidence="1" id="KW-0547">Nucleotide-binding</keyword>
<evidence type="ECO:0000256" key="3">
    <source>
        <dbReference type="ARBA" id="ARBA00022801"/>
    </source>
</evidence>
<evidence type="ECO:0000256" key="2">
    <source>
        <dbReference type="ARBA" id="ARBA00022763"/>
    </source>
</evidence>
<keyword evidence="8" id="KW-0413">Isomerase</keyword>
<dbReference type="PANTHER" id="PTHR47962:SF5">
    <property type="entry name" value="ATP-DEPENDENT HELICASE LHR-RELATED"/>
    <property type="match status" value="1"/>
</dbReference>
<dbReference type="Pfam" id="PF00271">
    <property type="entry name" value="Helicase_C"/>
    <property type="match status" value="1"/>
</dbReference>
<keyword evidence="6" id="KW-0238">DNA-binding</keyword>
<dbReference type="Pfam" id="PF23235">
    <property type="entry name" value="WHD_3rd_Lhr"/>
    <property type="match status" value="1"/>
</dbReference>
<evidence type="ECO:0000313" key="12">
    <source>
        <dbReference type="EMBL" id="SCW75674.1"/>
    </source>
</evidence>
<dbReference type="PANTHER" id="PTHR47962">
    <property type="entry name" value="ATP-DEPENDENT HELICASE LHR-RELATED-RELATED"/>
    <property type="match status" value="1"/>
</dbReference>
<dbReference type="GO" id="GO:0006281">
    <property type="term" value="P:DNA repair"/>
    <property type="evidence" value="ECO:0007669"/>
    <property type="project" value="UniProtKB-KW"/>
</dbReference>
<evidence type="ECO:0000259" key="11">
    <source>
        <dbReference type="PROSITE" id="PS51194"/>
    </source>
</evidence>
<evidence type="ECO:0000256" key="6">
    <source>
        <dbReference type="ARBA" id="ARBA00023125"/>
    </source>
</evidence>
<evidence type="ECO:0000256" key="9">
    <source>
        <dbReference type="SAM" id="MobiDB-lite"/>
    </source>
</evidence>
<dbReference type="CDD" id="cd18796">
    <property type="entry name" value="SF2_C_LHR"/>
    <property type="match status" value="1"/>
</dbReference>
<dbReference type="Proteomes" id="UP000198601">
    <property type="component" value="Unassembled WGS sequence"/>
</dbReference>
<dbReference type="InterPro" id="IPR055368">
    <property type="entry name" value="WH3_Lhr"/>
</dbReference>
<feature type="region of interest" description="Disordered" evidence="9">
    <location>
        <begin position="222"/>
        <end position="258"/>
    </location>
</feature>
<dbReference type="InterPro" id="IPR052511">
    <property type="entry name" value="ATP-dep_Helicase"/>
</dbReference>
<evidence type="ECO:0000313" key="13">
    <source>
        <dbReference type="Proteomes" id="UP000198601"/>
    </source>
</evidence>
<feature type="region of interest" description="Disordered" evidence="9">
    <location>
        <begin position="905"/>
        <end position="927"/>
    </location>
</feature>
<gene>
    <name evidence="12" type="ORF">SAMN04487970_104113</name>
</gene>
<dbReference type="SMART" id="SM00490">
    <property type="entry name" value="HELICc"/>
    <property type="match status" value="1"/>
</dbReference>
<feature type="region of interest" description="Disordered" evidence="9">
    <location>
        <begin position="951"/>
        <end position="983"/>
    </location>
</feature>
<name>A0A1G4T2M4_9BACL</name>
<dbReference type="PROSITE" id="PS51192">
    <property type="entry name" value="HELICASE_ATP_BIND_1"/>
    <property type="match status" value="1"/>
</dbReference>
<dbReference type="SUPFAM" id="SSF52540">
    <property type="entry name" value="P-loop containing nucleoside triphosphate hydrolases"/>
    <property type="match status" value="1"/>
</dbReference>
<evidence type="ECO:0000256" key="5">
    <source>
        <dbReference type="ARBA" id="ARBA00022840"/>
    </source>
</evidence>
<dbReference type="InterPro" id="IPR014001">
    <property type="entry name" value="Helicase_ATP-bd"/>
</dbReference>
<organism evidence="12 13">
    <name type="scientific">Paenibacillus tianmuensis</name>
    <dbReference type="NCBI Taxonomy" id="624147"/>
    <lineage>
        <taxon>Bacteria</taxon>
        <taxon>Bacillati</taxon>
        <taxon>Bacillota</taxon>
        <taxon>Bacilli</taxon>
        <taxon>Bacillales</taxon>
        <taxon>Paenibacillaceae</taxon>
        <taxon>Paenibacillus</taxon>
    </lineage>
</organism>